<protein>
    <recommendedName>
        <fullName evidence="7">VTT domain-containing protein</fullName>
    </recommendedName>
</protein>
<proteinExistence type="predicted"/>
<evidence type="ECO:0000256" key="1">
    <source>
        <dbReference type="ARBA" id="ARBA00004651"/>
    </source>
</evidence>
<keyword evidence="3 6" id="KW-0812">Transmembrane</keyword>
<feature type="transmembrane region" description="Helical" evidence="6">
    <location>
        <begin position="323"/>
        <end position="341"/>
    </location>
</feature>
<comment type="caution">
    <text evidence="8">The sequence shown here is derived from an EMBL/GenBank/DDBJ whole genome shotgun (WGS) entry which is preliminary data.</text>
</comment>
<accession>A0A830HHB2</accession>
<evidence type="ECO:0000256" key="2">
    <source>
        <dbReference type="ARBA" id="ARBA00022475"/>
    </source>
</evidence>
<name>A0A830HHB2_9CHLO</name>
<dbReference type="EMBL" id="BNJQ01000013">
    <property type="protein sequence ID" value="GHP06504.1"/>
    <property type="molecule type" value="Genomic_DNA"/>
</dbReference>
<evidence type="ECO:0000313" key="8">
    <source>
        <dbReference type="EMBL" id="GHP06504.1"/>
    </source>
</evidence>
<dbReference type="AlphaFoldDB" id="A0A830HHB2"/>
<reference evidence="8" key="1">
    <citation type="submission" date="2020-10" db="EMBL/GenBank/DDBJ databases">
        <title>Unveiling of a novel bifunctional photoreceptor, Dualchrome1, isolated from a cosmopolitan green alga.</title>
        <authorList>
            <person name="Suzuki S."/>
            <person name="Kawachi M."/>
        </authorList>
    </citation>
    <scope>NUCLEOTIDE SEQUENCE</scope>
    <source>
        <strain evidence="8">NIES 2893</strain>
    </source>
</reference>
<evidence type="ECO:0000313" key="9">
    <source>
        <dbReference type="Proteomes" id="UP000660262"/>
    </source>
</evidence>
<dbReference type="Pfam" id="PF09335">
    <property type="entry name" value="VTT_dom"/>
    <property type="match status" value="1"/>
</dbReference>
<feature type="domain" description="VTT" evidence="7">
    <location>
        <begin position="186"/>
        <end position="309"/>
    </location>
</feature>
<evidence type="ECO:0000256" key="5">
    <source>
        <dbReference type="ARBA" id="ARBA00023136"/>
    </source>
</evidence>
<keyword evidence="2" id="KW-1003">Cell membrane</keyword>
<evidence type="ECO:0000256" key="4">
    <source>
        <dbReference type="ARBA" id="ARBA00022989"/>
    </source>
</evidence>
<dbReference type="Proteomes" id="UP000660262">
    <property type="component" value="Unassembled WGS sequence"/>
</dbReference>
<dbReference type="InterPro" id="IPR032816">
    <property type="entry name" value="VTT_dom"/>
</dbReference>
<feature type="transmembrane region" description="Helical" evidence="6">
    <location>
        <begin position="289"/>
        <end position="311"/>
    </location>
</feature>
<dbReference type="PANTHER" id="PTHR30353">
    <property type="entry name" value="INNER MEMBRANE PROTEIN DEDA-RELATED"/>
    <property type="match status" value="1"/>
</dbReference>
<evidence type="ECO:0000259" key="7">
    <source>
        <dbReference type="Pfam" id="PF09335"/>
    </source>
</evidence>
<keyword evidence="5 6" id="KW-0472">Membrane</keyword>
<feature type="transmembrane region" description="Helical" evidence="6">
    <location>
        <begin position="130"/>
        <end position="152"/>
    </location>
</feature>
<keyword evidence="4 6" id="KW-1133">Transmembrane helix</keyword>
<dbReference type="PANTHER" id="PTHR30353:SF0">
    <property type="entry name" value="TRANSMEMBRANE PROTEIN"/>
    <property type="match status" value="1"/>
</dbReference>
<comment type="subcellular location">
    <subcellularLocation>
        <location evidence="1">Cell membrane</location>
        <topology evidence="1">Multi-pass membrane protein</topology>
    </subcellularLocation>
</comment>
<evidence type="ECO:0000256" key="6">
    <source>
        <dbReference type="SAM" id="Phobius"/>
    </source>
</evidence>
<gene>
    <name evidence="8" type="ORF">PPROV_000524900</name>
</gene>
<sequence>MRGVRVNGKAPPPPSSSAAYAKVQACRRAWRVPARAHNKATRACRQVSGRATISHVCTAQSDAPGPAQAGVLEHGQRQQRDNMGANAAMVVAKVRRGGGPAKALLACLVAALVLAVSTPLSHALASATAATTTAASSSSALSGIVSFVLHFDKHLASVATEYGGLTYAILFAIVFAETGLVVTPFLPGDSLLFACGAFAAKGVFQLTLLAPLLFAAAVLGDAVNYAIGKYFGRVLVERYPKTLAKPVANTEAFYDKYGGKAVVLARFVPIVRTFAPFVAGVARMAYSKFAAFNVGGAAIWVFGFTGLGYFAGNLPIVKNNFSIAMLLIVLVSVVPVIFEVLSSMRASRRSS</sequence>
<organism evidence="8 9">
    <name type="scientific">Pycnococcus provasolii</name>
    <dbReference type="NCBI Taxonomy" id="41880"/>
    <lineage>
        <taxon>Eukaryota</taxon>
        <taxon>Viridiplantae</taxon>
        <taxon>Chlorophyta</taxon>
        <taxon>Pseudoscourfieldiophyceae</taxon>
        <taxon>Pseudoscourfieldiales</taxon>
        <taxon>Pycnococcaceae</taxon>
        <taxon>Pycnococcus</taxon>
    </lineage>
</organism>
<feature type="transmembrane region" description="Helical" evidence="6">
    <location>
        <begin position="206"/>
        <end position="227"/>
    </location>
</feature>
<feature type="transmembrane region" description="Helical" evidence="6">
    <location>
        <begin position="164"/>
        <end position="186"/>
    </location>
</feature>
<dbReference type="OrthoDB" id="10267664at2759"/>
<keyword evidence="9" id="KW-1185">Reference proteome</keyword>
<feature type="transmembrane region" description="Helical" evidence="6">
    <location>
        <begin position="103"/>
        <end position="124"/>
    </location>
</feature>
<dbReference type="GO" id="GO:0005886">
    <property type="term" value="C:plasma membrane"/>
    <property type="evidence" value="ECO:0007669"/>
    <property type="project" value="UniProtKB-SubCell"/>
</dbReference>
<evidence type="ECO:0000256" key="3">
    <source>
        <dbReference type="ARBA" id="ARBA00022692"/>
    </source>
</evidence>
<dbReference type="InterPro" id="IPR032818">
    <property type="entry name" value="DedA-like"/>
</dbReference>